<dbReference type="Proteomes" id="UP000789860">
    <property type="component" value="Unassembled WGS sequence"/>
</dbReference>
<evidence type="ECO:0000313" key="1">
    <source>
        <dbReference type="EMBL" id="CAG8659789.1"/>
    </source>
</evidence>
<accession>A0ACA9NJM7</accession>
<gene>
    <name evidence="1" type="ORF">SCALOS_LOCUS8985</name>
</gene>
<dbReference type="EMBL" id="CAJVPM010025896">
    <property type="protein sequence ID" value="CAG8659789.1"/>
    <property type="molecule type" value="Genomic_DNA"/>
</dbReference>
<reference evidence="1" key="1">
    <citation type="submission" date="2021-06" db="EMBL/GenBank/DDBJ databases">
        <authorList>
            <person name="Kallberg Y."/>
            <person name="Tangrot J."/>
            <person name="Rosling A."/>
        </authorList>
    </citation>
    <scope>NUCLEOTIDE SEQUENCE</scope>
    <source>
        <strain evidence="1">AU212A</strain>
    </source>
</reference>
<evidence type="ECO:0000313" key="2">
    <source>
        <dbReference type="Proteomes" id="UP000789860"/>
    </source>
</evidence>
<name>A0ACA9NJM7_9GLOM</name>
<protein>
    <submittedName>
        <fullName evidence="1">3073_t:CDS:1</fullName>
    </submittedName>
</protein>
<organism evidence="1 2">
    <name type="scientific">Scutellospora calospora</name>
    <dbReference type="NCBI Taxonomy" id="85575"/>
    <lineage>
        <taxon>Eukaryota</taxon>
        <taxon>Fungi</taxon>
        <taxon>Fungi incertae sedis</taxon>
        <taxon>Mucoromycota</taxon>
        <taxon>Glomeromycotina</taxon>
        <taxon>Glomeromycetes</taxon>
        <taxon>Diversisporales</taxon>
        <taxon>Gigasporaceae</taxon>
        <taxon>Scutellospora</taxon>
    </lineage>
</organism>
<comment type="caution">
    <text evidence="1">The sequence shown here is derived from an EMBL/GenBank/DDBJ whole genome shotgun (WGS) entry which is preliminary data.</text>
</comment>
<proteinExistence type="predicted"/>
<keyword evidence="2" id="KW-1185">Reference proteome</keyword>
<feature type="non-terminal residue" evidence="1">
    <location>
        <position position="174"/>
    </location>
</feature>
<sequence>MSTNLNNNKCDEINVIDLINNYNWSSTYLGPKDSWEPSFKIAVDSCLNSKFPTFIYCGPDLIYLYNQASVPLLKSKHPIAFGKSFFEVSPEHFNFVKSKYEKIRSTRKGLFQNECPILTYNNTDKYPEELYFNFAMSPIFKGDGTLLAIIDITFFTTHKVLAKQRLKSLGEALE</sequence>